<evidence type="ECO:0000256" key="4">
    <source>
        <dbReference type="SAM" id="MobiDB-lite"/>
    </source>
</evidence>
<dbReference type="SUPFAM" id="SSF53335">
    <property type="entry name" value="S-adenosyl-L-methionine-dependent methyltransferases"/>
    <property type="match status" value="1"/>
</dbReference>
<dbReference type="CDD" id="cd02440">
    <property type="entry name" value="AdoMet_MTases"/>
    <property type="match status" value="1"/>
</dbReference>
<proteinExistence type="inferred from homology"/>
<feature type="domain" description="Methyltransferase type 11" evidence="5">
    <location>
        <begin position="47"/>
        <end position="137"/>
    </location>
</feature>
<dbReference type="EMBL" id="MCGE01000002">
    <property type="protein sequence ID" value="ORZ24300.1"/>
    <property type="molecule type" value="Genomic_DNA"/>
</dbReference>
<dbReference type="InterPro" id="IPR013216">
    <property type="entry name" value="Methyltransf_11"/>
</dbReference>
<dbReference type="InterPro" id="IPR051052">
    <property type="entry name" value="Diverse_substrate_MTase"/>
</dbReference>
<keyword evidence="7" id="KW-1185">Reference proteome</keyword>
<evidence type="ECO:0000256" key="1">
    <source>
        <dbReference type="ARBA" id="ARBA00008361"/>
    </source>
</evidence>
<dbReference type="STRING" id="90262.A0A1X2IYD3"/>
<dbReference type="OrthoDB" id="66144at2759"/>
<sequence length="264" mass="30336">MSSQQPHHSASNGFQNQSTNYALSRPKYPQEAIDFIRTIVPAKAKVVDLGAGTGIMTKFLVQDSHFEVTAVEPVAGMREQLGQSLPEVNLVDGTSWDTTLPSESYDAVIVAQAFHWFDDLKTLQELHRILKPGGQVLLIWNMESKKNSRWVEELRNVYEEYDAASPQYRKNHWQKIWGTNEANELFDTPLKHRQFDYTMPFLRKNIFPRILSKSYIAILPRDEQDKIEKRVNAVLDDPSFGFAADATGAFIYPHDTDLYWTQKK</sequence>
<feature type="region of interest" description="Disordered" evidence="4">
    <location>
        <begin position="1"/>
        <end position="20"/>
    </location>
</feature>
<dbReference type="PANTHER" id="PTHR44942:SF4">
    <property type="entry name" value="METHYLTRANSFERASE TYPE 11 DOMAIN-CONTAINING PROTEIN"/>
    <property type="match status" value="1"/>
</dbReference>
<dbReference type="GO" id="GO:0032259">
    <property type="term" value="P:methylation"/>
    <property type="evidence" value="ECO:0007669"/>
    <property type="project" value="UniProtKB-KW"/>
</dbReference>
<protein>
    <submittedName>
        <fullName evidence="6">S-adenosyl-L-methionine-dependent methyltransferase</fullName>
    </submittedName>
</protein>
<reference evidence="6 7" key="1">
    <citation type="submission" date="2016-07" db="EMBL/GenBank/DDBJ databases">
        <title>Pervasive Adenine N6-methylation of Active Genes in Fungi.</title>
        <authorList>
            <consortium name="DOE Joint Genome Institute"/>
            <person name="Mondo S.J."/>
            <person name="Dannebaum R.O."/>
            <person name="Kuo R.C."/>
            <person name="Labutti K."/>
            <person name="Haridas S."/>
            <person name="Kuo A."/>
            <person name="Salamov A."/>
            <person name="Ahrendt S.R."/>
            <person name="Lipzen A."/>
            <person name="Sullivan W."/>
            <person name="Andreopoulos W.B."/>
            <person name="Clum A."/>
            <person name="Lindquist E."/>
            <person name="Daum C."/>
            <person name="Ramamoorthy G.K."/>
            <person name="Gryganskyi A."/>
            <person name="Culley D."/>
            <person name="Magnuson J.K."/>
            <person name="James T.Y."/>
            <person name="O'Malley M.A."/>
            <person name="Stajich J.E."/>
            <person name="Spatafora J.W."/>
            <person name="Visel A."/>
            <person name="Grigoriev I.V."/>
        </authorList>
    </citation>
    <scope>NUCLEOTIDE SEQUENCE [LARGE SCALE GENOMIC DNA]</scope>
    <source>
        <strain evidence="6 7">NRRL 1336</strain>
    </source>
</reference>
<dbReference type="PANTHER" id="PTHR44942">
    <property type="entry name" value="METHYLTRANSF_11 DOMAIN-CONTAINING PROTEIN"/>
    <property type="match status" value="1"/>
</dbReference>
<keyword evidence="3 6" id="KW-0808">Transferase</keyword>
<dbReference type="InterPro" id="IPR029063">
    <property type="entry name" value="SAM-dependent_MTases_sf"/>
</dbReference>
<dbReference type="Pfam" id="PF08241">
    <property type="entry name" value="Methyltransf_11"/>
    <property type="match status" value="1"/>
</dbReference>
<evidence type="ECO:0000256" key="2">
    <source>
        <dbReference type="ARBA" id="ARBA00022603"/>
    </source>
</evidence>
<comment type="similarity">
    <text evidence="1">Belongs to the methyltransferase superfamily.</text>
</comment>
<dbReference type="Proteomes" id="UP000193560">
    <property type="component" value="Unassembled WGS sequence"/>
</dbReference>
<accession>A0A1X2IYD3</accession>
<evidence type="ECO:0000259" key="5">
    <source>
        <dbReference type="Pfam" id="PF08241"/>
    </source>
</evidence>
<comment type="caution">
    <text evidence="6">The sequence shown here is derived from an EMBL/GenBank/DDBJ whole genome shotgun (WGS) entry which is preliminary data.</text>
</comment>
<name>A0A1X2IYD3_9FUNG</name>
<dbReference type="GO" id="GO:0008757">
    <property type="term" value="F:S-adenosylmethionine-dependent methyltransferase activity"/>
    <property type="evidence" value="ECO:0007669"/>
    <property type="project" value="InterPro"/>
</dbReference>
<evidence type="ECO:0000313" key="7">
    <source>
        <dbReference type="Proteomes" id="UP000193560"/>
    </source>
</evidence>
<dbReference type="Gene3D" id="3.40.50.150">
    <property type="entry name" value="Vaccinia Virus protein VP39"/>
    <property type="match status" value="1"/>
</dbReference>
<gene>
    <name evidence="6" type="ORF">BCR42DRAFT_402638</name>
</gene>
<evidence type="ECO:0000313" key="6">
    <source>
        <dbReference type="EMBL" id="ORZ24300.1"/>
    </source>
</evidence>
<organism evidence="6 7">
    <name type="scientific">Absidia repens</name>
    <dbReference type="NCBI Taxonomy" id="90262"/>
    <lineage>
        <taxon>Eukaryota</taxon>
        <taxon>Fungi</taxon>
        <taxon>Fungi incertae sedis</taxon>
        <taxon>Mucoromycota</taxon>
        <taxon>Mucoromycotina</taxon>
        <taxon>Mucoromycetes</taxon>
        <taxon>Mucorales</taxon>
        <taxon>Cunninghamellaceae</taxon>
        <taxon>Absidia</taxon>
    </lineage>
</organism>
<evidence type="ECO:0000256" key="3">
    <source>
        <dbReference type="ARBA" id="ARBA00022679"/>
    </source>
</evidence>
<dbReference type="AlphaFoldDB" id="A0A1X2IYD3"/>
<keyword evidence="2 6" id="KW-0489">Methyltransferase</keyword>